<accession>A0ABD0KDM2</accession>
<sequence length="710" mass="83820">MPPIWPLDGGHKRRADDAERREAEERRRVEKERIENDRLQQQLRDAEREKALQANQFRTLLQDQSKDMRNEMEERERRNAEERREMNRRQAEQLEAQREQSERAKKNFENTLDTIIRDDRERNEKSEKRHEEMLKDKSKEMAEERRRRDDQEERLRKEEAKERENLRSEHTEHTKDLKTEFDKERQNAKQNADTRVREVKDDMEKMDAVHKSHELDLNKQLEVTRETSQKYLDDTVDRMDGERCRMVDNYTNQLQEKTADLERERREFSDREAELKTEYGRQQAIMYEGYQTQLKALTDAKEAEAERIAQTHDKSLKAIEAAHEKSAETTQSFLRSVNEDRKHEREMIDQKEARNQELMQRMIKEQQGQVSMLFEQVLQGYQQLPSSGGQYGDQYGPRGIEGSREQYAIGWGQQYSEQPMHSPQRTQMVSNRSCPSPRRPDERYACGPLQYQDEQYHPRHPEAYYYRQPGQYPGSDPGVHQEHHRTPYQERFERDGYYRKEEFPERGHFPSQMPVREYGNTGRPPHQSGYPRPDPKDMTAEQREAGNPRVRQAGSYDEPMGQQGRPVYNTGNDRQDGYFTQKGNQGERGPLNSAGNAGFERLPTQQYSYDDGPGFSERSGRQPDAGPEPPSSDRRYDHYYDPRDLPRGLGHFRPAEASDESRVYDQRNLLRGPRSLGENPGQNEARYGPGVWPGEDEFADSFDILSTDDK</sequence>
<dbReference type="Proteomes" id="UP001519460">
    <property type="component" value="Unassembled WGS sequence"/>
</dbReference>
<feature type="compositionally biased region" description="Basic and acidic residues" evidence="2">
    <location>
        <begin position="653"/>
        <end position="665"/>
    </location>
</feature>
<proteinExistence type="predicted"/>
<feature type="region of interest" description="Disordered" evidence="2">
    <location>
        <begin position="1"/>
        <end position="31"/>
    </location>
</feature>
<evidence type="ECO:0000313" key="4">
    <source>
        <dbReference type="Proteomes" id="UP001519460"/>
    </source>
</evidence>
<feature type="compositionally biased region" description="Polar residues" evidence="2">
    <location>
        <begin position="417"/>
        <end position="434"/>
    </location>
</feature>
<evidence type="ECO:0000256" key="1">
    <source>
        <dbReference type="SAM" id="Coils"/>
    </source>
</evidence>
<dbReference type="EMBL" id="JACVVK020000198">
    <property type="protein sequence ID" value="KAK7485178.1"/>
    <property type="molecule type" value="Genomic_DNA"/>
</dbReference>
<organism evidence="3 4">
    <name type="scientific">Batillaria attramentaria</name>
    <dbReference type="NCBI Taxonomy" id="370345"/>
    <lineage>
        <taxon>Eukaryota</taxon>
        <taxon>Metazoa</taxon>
        <taxon>Spiralia</taxon>
        <taxon>Lophotrochozoa</taxon>
        <taxon>Mollusca</taxon>
        <taxon>Gastropoda</taxon>
        <taxon>Caenogastropoda</taxon>
        <taxon>Sorbeoconcha</taxon>
        <taxon>Cerithioidea</taxon>
        <taxon>Batillariidae</taxon>
        <taxon>Batillaria</taxon>
    </lineage>
</organism>
<feature type="coiled-coil region" evidence="1">
    <location>
        <begin position="247"/>
        <end position="307"/>
    </location>
</feature>
<reference evidence="3 4" key="1">
    <citation type="journal article" date="2023" name="Sci. Data">
        <title>Genome assembly of the Korean intertidal mud-creeper Batillaria attramentaria.</title>
        <authorList>
            <person name="Patra A.K."/>
            <person name="Ho P.T."/>
            <person name="Jun S."/>
            <person name="Lee S.J."/>
            <person name="Kim Y."/>
            <person name="Won Y.J."/>
        </authorList>
    </citation>
    <scope>NUCLEOTIDE SEQUENCE [LARGE SCALE GENOMIC DNA]</scope>
    <source>
        <strain evidence="3">Wonlab-2016</strain>
    </source>
</reference>
<feature type="compositionally biased region" description="Basic and acidic residues" evidence="2">
    <location>
        <begin position="64"/>
        <end position="108"/>
    </location>
</feature>
<feature type="region of interest" description="Disordered" evidence="2">
    <location>
        <begin position="44"/>
        <end position="213"/>
    </location>
</feature>
<feature type="region of interest" description="Disordered" evidence="2">
    <location>
        <begin position="417"/>
        <end position="710"/>
    </location>
</feature>
<feature type="compositionally biased region" description="Polar residues" evidence="2">
    <location>
        <begin position="53"/>
        <end position="63"/>
    </location>
</feature>
<keyword evidence="1" id="KW-0175">Coiled coil</keyword>
<feature type="compositionally biased region" description="Basic and acidic residues" evidence="2">
    <location>
        <begin position="479"/>
        <end position="508"/>
    </location>
</feature>
<gene>
    <name evidence="3" type="ORF">BaRGS_00023588</name>
</gene>
<comment type="caution">
    <text evidence="3">The sequence shown here is derived from an EMBL/GenBank/DDBJ whole genome shotgun (WGS) entry which is preliminary data.</text>
</comment>
<feature type="compositionally biased region" description="Basic and acidic residues" evidence="2">
    <location>
        <begin position="631"/>
        <end position="646"/>
    </location>
</feature>
<evidence type="ECO:0000313" key="3">
    <source>
        <dbReference type="EMBL" id="KAK7485178.1"/>
    </source>
</evidence>
<feature type="compositionally biased region" description="Basic and acidic residues" evidence="2">
    <location>
        <begin position="14"/>
        <end position="31"/>
    </location>
</feature>
<feature type="compositionally biased region" description="Basic and acidic residues" evidence="2">
    <location>
        <begin position="533"/>
        <end position="546"/>
    </location>
</feature>
<keyword evidence="4" id="KW-1185">Reference proteome</keyword>
<feature type="region of interest" description="Disordered" evidence="2">
    <location>
        <begin position="323"/>
        <end position="350"/>
    </location>
</feature>
<feature type="compositionally biased region" description="Basic and acidic residues" evidence="2">
    <location>
        <begin position="115"/>
        <end position="213"/>
    </location>
</feature>
<dbReference type="AlphaFoldDB" id="A0ABD0KDM2"/>
<protein>
    <submittedName>
        <fullName evidence="3">Uncharacterized protein</fullName>
    </submittedName>
</protein>
<evidence type="ECO:0000256" key="2">
    <source>
        <dbReference type="SAM" id="MobiDB-lite"/>
    </source>
</evidence>
<name>A0ABD0KDM2_9CAEN</name>
<feature type="compositionally biased region" description="Basic and acidic residues" evidence="2">
    <location>
        <begin position="337"/>
        <end position="350"/>
    </location>
</feature>